<keyword evidence="3" id="KW-1185">Reference proteome</keyword>
<keyword evidence="1" id="KW-1133">Transmembrane helix</keyword>
<evidence type="ECO:0000313" key="3">
    <source>
        <dbReference type="Proteomes" id="UP000032180"/>
    </source>
</evidence>
<dbReference type="Proteomes" id="UP000032180">
    <property type="component" value="Chromosome 12"/>
</dbReference>
<sequence>MASWVVDLERSLPNVDVNTAVSEELRPRSSSSMSLGPFHHGDPIVAPMEEHKRRAVARLVRRSGRPLVEFAVASELEGAYHGGLGDEWRGGRFLQVMVTDGCFLLGMMRTELSSMLGSTVATNDFEPDDPVFSRHGAVYMVPYVRLRLNDMAFTIRSTTELYEVGIRFKRSRTDNLHNIRFHRGVLSLPAILVDDTTMHILLNLMAFERLHSGAGSDVTAYVFFMENLVDSWKDVWLLTEKGIIQNSLGSDKEVAKLFNGLTKEIVLGPDNELEYIFKLWYYQSRCRLWDFWYGNLVRTYFQSPWAFFSLVGAVLLILTVIQTTYTVLEFYMR</sequence>
<protein>
    <submittedName>
        <fullName evidence="2">Uncharacterized protein</fullName>
    </submittedName>
</protein>
<dbReference type="InterPro" id="IPR004158">
    <property type="entry name" value="DUF247_pln"/>
</dbReference>
<keyword evidence="1" id="KW-0812">Transmembrane</keyword>
<dbReference type="PANTHER" id="PTHR31170">
    <property type="entry name" value="BNAC04G53230D PROTEIN"/>
    <property type="match status" value="1"/>
</dbReference>
<organism evidence="2 3">
    <name type="scientific">Leersia perrieri</name>
    <dbReference type="NCBI Taxonomy" id="77586"/>
    <lineage>
        <taxon>Eukaryota</taxon>
        <taxon>Viridiplantae</taxon>
        <taxon>Streptophyta</taxon>
        <taxon>Embryophyta</taxon>
        <taxon>Tracheophyta</taxon>
        <taxon>Spermatophyta</taxon>
        <taxon>Magnoliopsida</taxon>
        <taxon>Liliopsida</taxon>
        <taxon>Poales</taxon>
        <taxon>Poaceae</taxon>
        <taxon>BOP clade</taxon>
        <taxon>Oryzoideae</taxon>
        <taxon>Oryzeae</taxon>
        <taxon>Oryzinae</taxon>
        <taxon>Leersia</taxon>
    </lineage>
</organism>
<reference evidence="3" key="2">
    <citation type="submission" date="2013-12" db="EMBL/GenBank/DDBJ databases">
        <authorList>
            <person name="Yu Y."/>
            <person name="Lee S."/>
            <person name="de Baynast K."/>
            <person name="Wissotski M."/>
            <person name="Liu L."/>
            <person name="Talag J."/>
            <person name="Goicoechea J."/>
            <person name="Angelova A."/>
            <person name="Jetty R."/>
            <person name="Kudrna D."/>
            <person name="Golser W."/>
            <person name="Rivera L."/>
            <person name="Zhang J."/>
            <person name="Wing R."/>
        </authorList>
    </citation>
    <scope>NUCLEOTIDE SEQUENCE</scope>
</reference>
<keyword evidence="1" id="KW-0472">Membrane</keyword>
<feature type="transmembrane region" description="Helical" evidence="1">
    <location>
        <begin position="305"/>
        <end position="328"/>
    </location>
</feature>
<dbReference type="HOGENOM" id="CLU_981273_0_0_1"/>
<dbReference type="STRING" id="77586.A0A0D9XZB4"/>
<reference evidence="2" key="3">
    <citation type="submission" date="2015-04" db="UniProtKB">
        <authorList>
            <consortium name="EnsemblPlants"/>
        </authorList>
    </citation>
    <scope>IDENTIFICATION</scope>
</reference>
<accession>A0A0D9XZB4</accession>
<dbReference type="PANTHER" id="PTHR31170:SF18">
    <property type="entry name" value="(WILD MALAYSIAN BANANA) HYPOTHETICAL PROTEIN"/>
    <property type="match status" value="1"/>
</dbReference>
<dbReference type="eggNOG" id="ENOG502QR4P">
    <property type="taxonomic scope" value="Eukaryota"/>
</dbReference>
<dbReference type="Gramene" id="LPERR12G10000.2">
    <property type="protein sequence ID" value="LPERR12G10000.2"/>
    <property type="gene ID" value="LPERR12G10000"/>
</dbReference>
<dbReference type="Pfam" id="PF03140">
    <property type="entry name" value="DUF247"/>
    <property type="match status" value="2"/>
</dbReference>
<proteinExistence type="predicted"/>
<dbReference type="EnsemblPlants" id="LPERR12G10000.2">
    <property type="protein sequence ID" value="LPERR12G10000.2"/>
    <property type="gene ID" value="LPERR12G10000"/>
</dbReference>
<evidence type="ECO:0000256" key="1">
    <source>
        <dbReference type="SAM" id="Phobius"/>
    </source>
</evidence>
<dbReference type="AlphaFoldDB" id="A0A0D9XZB4"/>
<evidence type="ECO:0000313" key="2">
    <source>
        <dbReference type="EnsemblPlants" id="LPERR12G10000.2"/>
    </source>
</evidence>
<name>A0A0D9XZB4_9ORYZ</name>
<reference evidence="2 3" key="1">
    <citation type="submission" date="2012-08" db="EMBL/GenBank/DDBJ databases">
        <title>Oryza genome evolution.</title>
        <authorList>
            <person name="Wing R.A."/>
        </authorList>
    </citation>
    <scope>NUCLEOTIDE SEQUENCE</scope>
</reference>